<sequence length="148" mass="16039">MRQRYDDLLTALAEEIGLDGPSLLATEEILIDNLSISLQLEGNDDKAQVLLCSLLGAVRSDRWPQVARTLLLANHGWTATRGGTLGVIPDDDTVSLSIRRPLHSLDADKLAALLGWVSDIGLAWKEYVAGDSSTEPPALFQNSLNVYA</sequence>
<comment type="caution">
    <text evidence="1">The sequence shown here is derived from an EMBL/GenBank/DDBJ whole genome shotgun (WGS) entry which is preliminary data.</text>
</comment>
<evidence type="ECO:0000313" key="2">
    <source>
        <dbReference type="Proteomes" id="UP001525968"/>
    </source>
</evidence>
<name>A0ABT2PGA8_9BURK</name>
<accession>A0ABT2PGA8</accession>
<keyword evidence="2" id="KW-1185">Reference proteome</keyword>
<protein>
    <submittedName>
        <fullName evidence="1">Type III secretion system chaperone</fullName>
    </submittedName>
</protein>
<dbReference type="SUPFAM" id="SSF69635">
    <property type="entry name" value="Type III secretory system chaperone-like"/>
    <property type="match status" value="1"/>
</dbReference>
<organism evidence="1 2">
    <name type="scientific">Acidovorax bellezanensis</name>
    <dbReference type="NCBI Taxonomy" id="2976702"/>
    <lineage>
        <taxon>Bacteria</taxon>
        <taxon>Pseudomonadati</taxon>
        <taxon>Pseudomonadota</taxon>
        <taxon>Betaproteobacteria</taxon>
        <taxon>Burkholderiales</taxon>
        <taxon>Comamonadaceae</taxon>
        <taxon>Acidovorax</taxon>
    </lineage>
</organism>
<gene>
    <name evidence="1" type="ORF">N0K08_02070</name>
</gene>
<proteinExistence type="predicted"/>
<dbReference type="InterPro" id="IPR010261">
    <property type="entry name" value="Tir_chaperone"/>
</dbReference>
<dbReference type="EMBL" id="JAODYH010000001">
    <property type="protein sequence ID" value="MCT9809412.1"/>
    <property type="molecule type" value="Genomic_DNA"/>
</dbReference>
<dbReference type="CDD" id="cd16364">
    <property type="entry name" value="T3SC_I-like"/>
    <property type="match status" value="1"/>
</dbReference>
<dbReference type="RefSeq" id="WP_261498327.1">
    <property type="nucleotide sequence ID" value="NZ_JAODYH010000001.1"/>
</dbReference>
<dbReference type="Pfam" id="PF05932">
    <property type="entry name" value="CesT"/>
    <property type="match status" value="1"/>
</dbReference>
<dbReference type="Gene3D" id="3.30.1460.10">
    <property type="match status" value="1"/>
</dbReference>
<evidence type="ECO:0000313" key="1">
    <source>
        <dbReference type="EMBL" id="MCT9809412.1"/>
    </source>
</evidence>
<reference evidence="1 2" key="1">
    <citation type="submission" date="2022-09" db="EMBL/GenBank/DDBJ databases">
        <title>Draft genome of isolate Be4.</title>
        <authorList>
            <person name="Sanchez-Castro I."/>
            <person name="Martinez-Rodriguez P."/>
            <person name="Descostes M."/>
            <person name="Merroun M."/>
        </authorList>
    </citation>
    <scope>NUCLEOTIDE SEQUENCE [LARGE SCALE GENOMIC DNA]</scope>
    <source>
        <strain evidence="1 2">Be4</strain>
    </source>
</reference>
<dbReference type="Proteomes" id="UP001525968">
    <property type="component" value="Unassembled WGS sequence"/>
</dbReference>